<evidence type="ECO:0000313" key="3">
    <source>
        <dbReference type="Proteomes" id="UP000800981"/>
    </source>
</evidence>
<comment type="caution">
    <text evidence="2">The sequence shown here is derived from an EMBL/GenBank/DDBJ whole genome shotgun (WGS) entry which is preliminary data.</text>
</comment>
<dbReference type="RefSeq" id="WP_166284305.1">
    <property type="nucleotide sequence ID" value="NZ_JAANNP010000058.1"/>
</dbReference>
<name>A0ABX0H0C6_9ACTN</name>
<feature type="domain" description="DUF8175" evidence="1">
    <location>
        <begin position="2"/>
        <end position="166"/>
    </location>
</feature>
<organism evidence="2 3">
    <name type="scientific">Motilibacter deserti</name>
    <dbReference type="NCBI Taxonomy" id="2714956"/>
    <lineage>
        <taxon>Bacteria</taxon>
        <taxon>Bacillati</taxon>
        <taxon>Actinomycetota</taxon>
        <taxon>Actinomycetes</taxon>
        <taxon>Motilibacterales</taxon>
        <taxon>Motilibacteraceae</taxon>
        <taxon>Motilibacter</taxon>
    </lineage>
</organism>
<dbReference type="InterPro" id="IPR058488">
    <property type="entry name" value="DUF8175"/>
</dbReference>
<protein>
    <recommendedName>
        <fullName evidence="1">DUF8175 domain-containing protein</fullName>
    </recommendedName>
</protein>
<reference evidence="2 3" key="1">
    <citation type="submission" date="2020-03" db="EMBL/GenBank/DDBJ databases">
        <title>Two novel Motilibacter sp.</title>
        <authorList>
            <person name="Liu S."/>
        </authorList>
    </citation>
    <scope>NUCLEOTIDE SEQUENCE [LARGE SCALE GENOMIC DNA]</scope>
    <source>
        <strain evidence="2 3">E257</strain>
    </source>
</reference>
<dbReference type="EMBL" id="JAANNP010000058">
    <property type="protein sequence ID" value="NHC15816.1"/>
    <property type="molecule type" value="Genomic_DNA"/>
</dbReference>
<evidence type="ECO:0000313" key="2">
    <source>
        <dbReference type="EMBL" id="NHC15816.1"/>
    </source>
</evidence>
<dbReference type="Proteomes" id="UP000800981">
    <property type="component" value="Unassembled WGS sequence"/>
</dbReference>
<gene>
    <name evidence="2" type="ORF">G9H71_18705</name>
</gene>
<proteinExistence type="predicted"/>
<dbReference type="Pfam" id="PF26526">
    <property type="entry name" value="DUF8175"/>
    <property type="match status" value="1"/>
</dbReference>
<accession>A0ABX0H0C6</accession>
<keyword evidence="3" id="KW-1185">Reference proteome</keyword>
<sequence length="170" mass="18141">MPSTAPKGVRWELFQGVALPVSDADGPTRIDGPVYAGYSHTPTGALLAAANIGSRYLVTPGNGWREVVREQVLPGTGRDVFTENRAKVTDDSAQPGQFGQLAAFKFVTYTQDVAVIQLVTRFATGQMQVATDTVRWSNGDWRLELQPDGGTSPSAQSVSSIVGYVPWGGV</sequence>
<evidence type="ECO:0000259" key="1">
    <source>
        <dbReference type="Pfam" id="PF26526"/>
    </source>
</evidence>